<dbReference type="RefSeq" id="WP_154377038.1">
    <property type="nucleotide sequence ID" value="NZ_WKJK01000006.1"/>
</dbReference>
<dbReference type="AlphaFoldDB" id="A0A6I2KY24"/>
<dbReference type="Proteomes" id="UP000433309">
    <property type="component" value="Unassembled WGS sequence"/>
</dbReference>
<sequence length="243" mass="27727">MPRCNLCHQDRELRNSHIVPEFLYANLYNTKGHLMGINGQGNRGWAALQNGIKQHLFCESCEQHFNKHFEIPFLDRWVRAKPLPDPWSDLEHVQMARVEYASFKLFHLSVLFRASVCSLPTFSDVSLGPHEERIRKMLLDVNAGMPSEYPIFGYAVVHHESKRIVDMVTKAGKSSINGHRCWGIIYGGVQWWISVSSHRNHEFEQGGLQPDGQMPFHAVPWNEVDVIQMASKALRAAGKGPKT</sequence>
<organism evidence="1 2">
    <name type="scientific">Duganella guangzhouensis</name>
    <dbReference type="NCBI Taxonomy" id="2666084"/>
    <lineage>
        <taxon>Bacteria</taxon>
        <taxon>Pseudomonadati</taxon>
        <taxon>Pseudomonadota</taxon>
        <taxon>Betaproteobacteria</taxon>
        <taxon>Burkholderiales</taxon>
        <taxon>Oxalobacteraceae</taxon>
        <taxon>Telluria group</taxon>
        <taxon>Duganella</taxon>
    </lineage>
</organism>
<comment type="caution">
    <text evidence="1">The sequence shown here is derived from an EMBL/GenBank/DDBJ whole genome shotgun (WGS) entry which is preliminary data.</text>
</comment>
<proteinExistence type="predicted"/>
<name>A0A6I2KY24_9BURK</name>
<protein>
    <submittedName>
        <fullName evidence="1">Uncharacterized protein</fullName>
    </submittedName>
</protein>
<reference evidence="1 2" key="1">
    <citation type="submission" date="2019-11" db="EMBL/GenBank/DDBJ databases">
        <title>Novel species isolated from a subtropical stream in China.</title>
        <authorList>
            <person name="Lu H."/>
        </authorList>
    </citation>
    <scope>NUCLEOTIDE SEQUENCE [LARGE SCALE GENOMIC DNA]</scope>
    <source>
        <strain evidence="1 2">FT80W</strain>
    </source>
</reference>
<gene>
    <name evidence="1" type="ORF">GJ699_13650</name>
</gene>
<evidence type="ECO:0000313" key="1">
    <source>
        <dbReference type="EMBL" id="MRW91035.1"/>
    </source>
</evidence>
<keyword evidence="2" id="KW-1185">Reference proteome</keyword>
<evidence type="ECO:0000313" key="2">
    <source>
        <dbReference type="Proteomes" id="UP000433309"/>
    </source>
</evidence>
<dbReference type="EMBL" id="WKJK01000006">
    <property type="protein sequence ID" value="MRW91035.1"/>
    <property type="molecule type" value="Genomic_DNA"/>
</dbReference>
<accession>A0A6I2KY24</accession>